<accession>A0A6J8APX5</accession>
<dbReference type="EMBL" id="CACVKT020001815">
    <property type="protein sequence ID" value="CAC5371858.1"/>
    <property type="molecule type" value="Genomic_DNA"/>
</dbReference>
<dbReference type="AlphaFoldDB" id="A0A6J8APX5"/>
<organism evidence="1 2">
    <name type="scientific">Mytilus coruscus</name>
    <name type="common">Sea mussel</name>
    <dbReference type="NCBI Taxonomy" id="42192"/>
    <lineage>
        <taxon>Eukaryota</taxon>
        <taxon>Metazoa</taxon>
        <taxon>Spiralia</taxon>
        <taxon>Lophotrochozoa</taxon>
        <taxon>Mollusca</taxon>
        <taxon>Bivalvia</taxon>
        <taxon>Autobranchia</taxon>
        <taxon>Pteriomorphia</taxon>
        <taxon>Mytilida</taxon>
        <taxon>Mytiloidea</taxon>
        <taxon>Mytilidae</taxon>
        <taxon>Mytilinae</taxon>
        <taxon>Mytilus</taxon>
    </lineage>
</organism>
<evidence type="ECO:0000313" key="1">
    <source>
        <dbReference type="EMBL" id="CAC5371858.1"/>
    </source>
</evidence>
<dbReference type="PANTHER" id="PTHR46601">
    <property type="entry name" value="ULP_PROTEASE DOMAIN-CONTAINING PROTEIN"/>
    <property type="match status" value="1"/>
</dbReference>
<proteinExistence type="predicted"/>
<keyword evidence="2" id="KW-1185">Reference proteome</keyword>
<protein>
    <submittedName>
        <fullName evidence="1">Uncharacterized protein</fullName>
    </submittedName>
</protein>
<evidence type="ECO:0000313" key="2">
    <source>
        <dbReference type="Proteomes" id="UP000507470"/>
    </source>
</evidence>
<sequence length="257" mass="29690">MEPLIIANEEIKWQKWDFVNVPNHKTGKEIKKRQLVTFFTPAQQLFVQLLDELQFLLYHLFVASWQQNQFRQLNNRPPEKTVVLTMDFAENFSCFSQNEIQGAHWAKDSVTIHPVIARYQCKNQECNNSMVDDIIDIINSSMSEVDNNIKSEKAFYGSRHGKNRCDGEGGVIKSKAARIIRNGGLINSAKDLYQQCLCLQKELTNPDGTFNHNRRKLIWVERSNIRHVRPNRVCKTVKGAKSTFCEGIELDKFKSGN</sequence>
<dbReference type="OrthoDB" id="10065669at2759"/>
<gene>
    <name evidence="1" type="ORF">MCOR_10171</name>
</gene>
<reference evidence="1 2" key="1">
    <citation type="submission" date="2020-06" db="EMBL/GenBank/DDBJ databases">
        <authorList>
            <person name="Li R."/>
            <person name="Bekaert M."/>
        </authorList>
    </citation>
    <scope>NUCLEOTIDE SEQUENCE [LARGE SCALE GENOMIC DNA]</scope>
    <source>
        <strain evidence="2">wild</strain>
    </source>
</reference>
<name>A0A6J8APX5_MYTCO</name>
<dbReference type="PANTHER" id="PTHR46601:SF1">
    <property type="entry name" value="ADF-H DOMAIN-CONTAINING PROTEIN"/>
    <property type="match status" value="1"/>
</dbReference>
<dbReference type="Proteomes" id="UP000507470">
    <property type="component" value="Unassembled WGS sequence"/>
</dbReference>